<dbReference type="Proteomes" id="UP000242791">
    <property type="component" value="Unassembled WGS sequence"/>
</dbReference>
<keyword evidence="5" id="KW-1185">Reference proteome</keyword>
<reference evidence="4 5" key="1">
    <citation type="submission" date="2015-08" db="EMBL/GenBank/DDBJ databases">
        <title>Emmonsia species relationships and genome sequence.</title>
        <authorList>
            <person name="Cuomo C.A."/>
            <person name="Schwartz I.S."/>
            <person name="Kenyon C."/>
            <person name="De Hoog G.S."/>
            <person name="Govender N.P."/>
            <person name="Botha A."/>
            <person name="Moreno L."/>
            <person name="De Vries M."/>
            <person name="Munoz J.F."/>
            <person name="Stielow J.B."/>
        </authorList>
    </citation>
    <scope>NUCLEOTIDE SEQUENCE [LARGE SCALE GENOMIC DNA]</scope>
    <source>
        <strain evidence="4 5">EI222</strain>
    </source>
</reference>
<feature type="domain" description="F-box" evidence="3">
    <location>
        <begin position="208"/>
        <end position="258"/>
    </location>
</feature>
<accession>A0A1J9Q185</accession>
<dbReference type="AlphaFoldDB" id="A0A1J9Q185"/>
<feature type="compositionally biased region" description="Basic and acidic residues" evidence="2">
    <location>
        <begin position="9"/>
        <end position="21"/>
    </location>
</feature>
<dbReference type="GO" id="GO:0019005">
    <property type="term" value="C:SCF ubiquitin ligase complex"/>
    <property type="evidence" value="ECO:0007669"/>
    <property type="project" value="TreeGrafter"/>
</dbReference>
<keyword evidence="1" id="KW-0833">Ubl conjugation pathway</keyword>
<dbReference type="OrthoDB" id="2117972at2759"/>
<dbReference type="Pfam" id="PF12937">
    <property type="entry name" value="F-box-like"/>
    <property type="match status" value="1"/>
</dbReference>
<dbReference type="Pfam" id="PF19270">
    <property type="entry name" value="FBO_C"/>
    <property type="match status" value="1"/>
</dbReference>
<comment type="caution">
    <text evidence="4">The sequence shown here is derived from an EMBL/GenBank/DDBJ whole genome shotgun (WGS) entry which is preliminary data.</text>
</comment>
<gene>
    <name evidence="4" type="ORF">ACJ73_06365</name>
</gene>
<protein>
    <recommendedName>
        <fullName evidence="3">F-box domain-containing protein</fullName>
    </recommendedName>
</protein>
<dbReference type="EMBL" id="LGTZ01001110">
    <property type="protein sequence ID" value="OJD22288.1"/>
    <property type="molecule type" value="Genomic_DNA"/>
</dbReference>
<dbReference type="Gene3D" id="1.20.1280.50">
    <property type="match status" value="1"/>
</dbReference>
<dbReference type="SUPFAM" id="SSF81383">
    <property type="entry name" value="F-box domain"/>
    <property type="match status" value="1"/>
</dbReference>
<evidence type="ECO:0000313" key="4">
    <source>
        <dbReference type="EMBL" id="OJD22288.1"/>
    </source>
</evidence>
<organism evidence="4 5">
    <name type="scientific">Blastomyces percursus</name>
    <dbReference type="NCBI Taxonomy" id="1658174"/>
    <lineage>
        <taxon>Eukaryota</taxon>
        <taxon>Fungi</taxon>
        <taxon>Dikarya</taxon>
        <taxon>Ascomycota</taxon>
        <taxon>Pezizomycotina</taxon>
        <taxon>Eurotiomycetes</taxon>
        <taxon>Eurotiomycetidae</taxon>
        <taxon>Onygenales</taxon>
        <taxon>Ajellomycetaceae</taxon>
        <taxon>Blastomyces</taxon>
    </lineage>
</organism>
<dbReference type="GO" id="GO:0005737">
    <property type="term" value="C:cytoplasm"/>
    <property type="evidence" value="ECO:0007669"/>
    <property type="project" value="TreeGrafter"/>
</dbReference>
<dbReference type="FunFam" id="1.20.1280.50:FF:000052">
    <property type="entry name" value="F-box protein (Pof7), putative"/>
    <property type="match status" value="1"/>
</dbReference>
<feature type="region of interest" description="Disordered" evidence="2">
    <location>
        <begin position="438"/>
        <end position="504"/>
    </location>
</feature>
<feature type="compositionally biased region" description="Pro residues" evidence="2">
    <location>
        <begin position="442"/>
        <end position="451"/>
    </location>
</feature>
<dbReference type="PROSITE" id="PS50181">
    <property type="entry name" value="FBOX"/>
    <property type="match status" value="1"/>
</dbReference>
<sequence>MEPNTDELESFRRQWREEVSARARGTTAPQPKPRKTANPPPAASSTHELPPRHAAADQVDEEEALVAGRGSAPHKHEELVEQTRTLHVTSGDDDAFHRHPEKPPTSALEHFEAAARKEAQGNLGSSLDLYRKAYRLDSKVDQEYRKKHFPPTLKLPGINPSAAPVTVPNTAHHSQERPVLSTAELIFSFASCPILGVDPIIEGTPPPPCPISKLPSEVLVEILRHVALLDPAAFGRLSLVCKRLAYHFAHEKHIWRRLCQGAEFGFGAMHYDFACDVKWHRINSFLPKFTLFPFGQTNNLQIPKPLISWSQVFQAFPRIRFTGIYISTVNYSRPGANSSLQNISWNTPIHIVTYYRYLRFYPDGTVISLLSTTEPVDVVPHISKENLEILHVGTPAHHRHQQHASDTSDITQSAVPVANPIPPVAAAALKHSLRGRWHLNNPYPPPPPPPAAVSNELEGSTSVSPIASAPLANPTPPPSKFRPAATASSAASGNDPLPDPRDLFIETEGVDPKYTYTMHLALRSTSGGRQVGEHVASSPSPSNPSKNSKLMWKGFWSYNRLTDDWAEFGLRNDRAFVFRRVRGWGME</sequence>
<evidence type="ECO:0000313" key="5">
    <source>
        <dbReference type="Proteomes" id="UP000242791"/>
    </source>
</evidence>
<dbReference type="VEuPathDB" id="FungiDB:ACJ73_06365"/>
<feature type="region of interest" description="Disordered" evidence="2">
    <location>
        <begin position="1"/>
        <end position="80"/>
    </location>
</feature>
<dbReference type="PANTHER" id="PTHR12874">
    <property type="entry name" value="F-BOX ONLY PROTEIN 48-RELATED"/>
    <property type="match status" value="1"/>
</dbReference>
<evidence type="ECO:0000259" key="3">
    <source>
        <dbReference type="PROSITE" id="PS50181"/>
    </source>
</evidence>
<dbReference type="CDD" id="cd22089">
    <property type="entry name" value="F-box_FBXO9"/>
    <property type="match status" value="1"/>
</dbReference>
<dbReference type="GO" id="GO:0031146">
    <property type="term" value="P:SCF-dependent proteasomal ubiquitin-dependent protein catabolic process"/>
    <property type="evidence" value="ECO:0007669"/>
    <property type="project" value="TreeGrafter"/>
</dbReference>
<dbReference type="InterPro" id="IPR001810">
    <property type="entry name" value="F-box_dom"/>
</dbReference>
<dbReference type="InterPro" id="IPR036047">
    <property type="entry name" value="F-box-like_dom_sf"/>
</dbReference>
<evidence type="ECO:0000256" key="2">
    <source>
        <dbReference type="SAM" id="MobiDB-lite"/>
    </source>
</evidence>
<dbReference type="STRING" id="1658174.A0A1J9Q185"/>
<dbReference type="InterPro" id="IPR045464">
    <property type="entry name" value="Hrt3/FBXO9_C"/>
</dbReference>
<dbReference type="PANTHER" id="PTHR12874:SF9">
    <property type="entry name" value="F-BOX ONLY PROTEIN 48"/>
    <property type="match status" value="1"/>
</dbReference>
<proteinExistence type="predicted"/>
<name>A0A1J9Q185_9EURO</name>
<evidence type="ECO:0000256" key="1">
    <source>
        <dbReference type="ARBA" id="ARBA00022786"/>
    </source>
</evidence>